<sequence length="366" mass="39987">MASSKLFQPLKVGNITLKNRVAMAPLTRFRADENHVPLPFVADYYAQRASVPGTLLVTEATFISPQAGGYGAVPAIHSQAQIDGWKKVTEAVHAKGSYIYLQLWALGRVADPKTAEKEGITIRSSSAVALEGHATPKELTIDEIKSFVQEYAQAAKNAIAAGFDGVEIHGANGYLIDQFNQDTVNQRTDAYGGSVENRSRFAIEVTEAVVNAVGADRTGIRLSPFSTFQGMKMKDPISQFSDIVSKLDKFGLAYVHLVESRVSGNADVESTERISPLVDLFRGPVLVAGGFKPDSAKALVDKEYPNHDVVVVFGRYFISTPDLVFRLKEGIELNPYDRNTFYNAGEERGYTDYPFSKEFSAASSNL</sequence>
<evidence type="ECO:0000313" key="3">
    <source>
        <dbReference type="Proteomes" id="UP000799778"/>
    </source>
</evidence>
<dbReference type="InterPro" id="IPR001155">
    <property type="entry name" value="OxRdtase_FMN_N"/>
</dbReference>
<dbReference type="FunFam" id="3.20.20.70:FF:000138">
    <property type="entry name" value="NADPH dehydrogenase 1"/>
    <property type="match status" value="1"/>
</dbReference>
<gene>
    <name evidence="2" type="ORF">BU24DRAFT_121412</name>
</gene>
<protein>
    <submittedName>
        <fullName evidence="2">FMN-linked oxidoreductase</fullName>
    </submittedName>
</protein>
<dbReference type="Pfam" id="PF00724">
    <property type="entry name" value="Oxidored_FMN"/>
    <property type="match status" value="1"/>
</dbReference>
<dbReference type="Proteomes" id="UP000799778">
    <property type="component" value="Unassembled WGS sequence"/>
</dbReference>
<dbReference type="RefSeq" id="XP_033387860.1">
    <property type="nucleotide sequence ID" value="XM_033520900.1"/>
</dbReference>
<proteinExistence type="predicted"/>
<accession>A0A6A5Y3T2</accession>
<dbReference type="GeneID" id="54278297"/>
<dbReference type="InterPro" id="IPR045247">
    <property type="entry name" value="Oye-like"/>
</dbReference>
<dbReference type="CDD" id="cd02933">
    <property type="entry name" value="OYE_like_FMN"/>
    <property type="match status" value="1"/>
</dbReference>
<evidence type="ECO:0000259" key="1">
    <source>
        <dbReference type="Pfam" id="PF00724"/>
    </source>
</evidence>
<dbReference type="PANTHER" id="PTHR22893">
    <property type="entry name" value="NADH OXIDOREDUCTASE-RELATED"/>
    <property type="match status" value="1"/>
</dbReference>
<dbReference type="PANTHER" id="PTHR22893:SF91">
    <property type="entry name" value="NADPH DEHYDROGENASE 2-RELATED"/>
    <property type="match status" value="1"/>
</dbReference>
<dbReference type="GO" id="GO:0010181">
    <property type="term" value="F:FMN binding"/>
    <property type="evidence" value="ECO:0007669"/>
    <property type="project" value="InterPro"/>
</dbReference>
<organism evidence="2 3">
    <name type="scientific">Aaosphaeria arxii CBS 175.79</name>
    <dbReference type="NCBI Taxonomy" id="1450172"/>
    <lineage>
        <taxon>Eukaryota</taxon>
        <taxon>Fungi</taxon>
        <taxon>Dikarya</taxon>
        <taxon>Ascomycota</taxon>
        <taxon>Pezizomycotina</taxon>
        <taxon>Dothideomycetes</taxon>
        <taxon>Pleosporomycetidae</taxon>
        <taxon>Pleosporales</taxon>
        <taxon>Pleosporales incertae sedis</taxon>
        <taxon>Aaosphaeria</taxon>
    </lineage>
</organism>
<evidence type="ECO:0000313" key="2">
    <source>
        <dbReference type="EMBL" id="KAF2019521.1"/>
    </source>
</evidence>
<keyword evidence="3" id="KW-1185">Reference proteome</keyword>
<dbReference type="AlphaFoldDB" id="A0A6A5Y3T2"/>
<dbReference type="GO" id="GO:0003959">
    <property type="term" value="F:NADPH dehydrogenase activity"/>
    <property type="evidence" value="ECO:0007669"/>
    <property type="project" value="TreeGrafter"/>
</dbReference>
<name>A0A6A5Y3T2_9PLEO</name>
<dbReference type="EMBL" id="ML978067">
    <property type="protein sequence ID" value="KAF2019521.1"/>
    <property type="molecule type" value="Genomic_DNA"/>
</dbReference>
<dbReference type="Gene3D" id="3.20.20.70">
    <property type="entry name" value="Aldolase class I"/>
    <property type="match status" value="1"/>
</dbReference>
<dbReference type="InterPro" id="IPR013785">
    <property type="entry name" value="Aldolase_TIM"/>
</dbReference>
<reference evidence="2" key="1">
    <citation type="journal article" date="2020" name="Stud. Mycol.">
        <title>101 Dothideomycetes genomes: a test case for predicting lifestyles and emergence of pathogens.</title>
        <authorList>
            <person name="Haridas S."/>
            <person name="Albert R."/>
            <person name="Binder M."/>
            <person name="Bloem J."/>
            <person name="Labutti K."/>
            <person name="Salamov A."/>
            <person name="Andreopoulos B."/>
            <person name="Baker S."/>
            <person name="Barry K."/>
            <person name="Bills G."/>
            <person name="Bluhm B."/>
            <person name="Cannon C."/>
            <person name="Castanera R."/>
            <person name="Culley D."/>
            <person name="Daum C."/>
            <person name="Ezra D."/>
            <person name="Gonzalez J."/>
            <person name="Henrissat B."/>
            <person name="Kuo A."/>
            <person name="Liang C."/>
            <person name="Lipzen A."/>
            <person name="Lutzoni F."/>
            <person name="Magnuson J."/>
            <person name="Mondo S."/>
            <person name="Nolan M."/>
            <person name="Ohm R."/>
            <person name="Pangilinan J."/>
            <person name="Park H.-J."/>
            <person name="Ramirez L."/>
            <person name="Alfaro M."/>
            <person name="Sun H."/>
            <person name="Tritt A."/>
            <person name="Yoshinaga Y."/>
            <person name="Zwiers L.-H."/>
            <person name="Turgeon B."/>
            <person name="Goodwin S."/>
            <person name="Spatafora J."/>
            <person name="Crous P."/>
            <person name="Grigoriev I."/>
        </authorList>
    </citation>
    <scope>NUCLEOTIDE SEQUENCE</scope>
    <source>
        <strain evidence="2">CBS 175.79</strain>
    </source>
</reference>
<feature type="domain" description="NADH:flavin oxidoreductase/NADH oxidase N-terminal" evidence="1">
    <location>
        <begin position="5"/>
        <end position="334"/>
    </location>
</feature>
<dbReference type="OrthoDB" id="276546at2759"/>
<dbReference type="SUPFAM" id="SSF51395">
    <property type="entry name" value="FMN-linked oxidoreductases"/>
    <property type="match status" value="1"/>
</dbReference>